<organism evidence="2 3">
    <name type="scientific">Phytophthora kernoviae</name>
    <dbReference type="NCBI Taxonomy" id="325452"/>
    <lineage>
        <taxon>Eukaryota</taxon>
        <taxon>Sar</taxon>
        <taxon>Stramenopiles</taxon>
        <taxon>Oomycota</taxon>
        <taxon>Peronosporomycetes</taxon>
        <taxon>Peronosporales</taxon>
        <taxon>Peronosporaceae</taxon>
        <taxon>Phytophthora</taxon>
    </lineage>
</organism>
<dbReference type="EMBL" id="MBDO02000940">
    <property type="protein sequence ID" value="RLN51477.1"/>
    <property type="molecule type" value="Genomic_DNA"/>
</dbReference>
<proteinExistence type="predicted"/>
<comment type="caution">
    <text evidence="2">The sequence shown here is derived from an EMBL/GenBank/DDBJ whole genome shotgun (WGS) entry which is preliminary data.</text>
</comment>
<gene>
    <name evidence="1" type="ORF">BBJ29_009825</name>
    <name evidence="2" type="ORF">BBP00_00009881</name>
</gene>
<dbReference type="Proteomes" id="UP000284657">
    <property type="component" value="Unassembled WGS sequence"/>
</dbReference>
<evidence type="ECO:0000313" key="4">
    <source>
        <dbReference type="Proteomes" id="UP000284657"/>
    </source>
</evidence>
<reference evidence="3 4" key="1">
    <citation type="submission" date="2018-07" db="EMBL/GenBank/DDBJ databases">
        <title>Genome sequencing of oomycete isolates from Chile give support for New Zealand origin for Phytophthora kernoviae and make available the first Nothophytophthora sp. genome.</title>
        <authorList>
            <person name="Studholme D.J."/>
            <person name="Sanfuentes E."/>
            <person name="Panda P."/>
            <person name="Hill R."/>
            <person name="Sambles C."/>
            <person name="Grant M."/>
            <person name="Williams N.M."/>
            <person name="Mcdougal R.L."/>
        </authorList>
    </citation>
    <scope>NUCLEOTIDE SEQUENCE [LARGE SCALE GENOMIC DNA]</scope>
    <source>
        <strain evidence="2">Chile6</strain>
        <strain evidence="1">Chile7</strain>
    </source>
</reference>
<name>A0A3F2RCK7_9STRA</name>
<dbReference type="EMBL" id="MBAD02002354">
    <property type="protein sequence ID" value="RLN48111.1"/>
    <property type="molecule type" value="Genomic_DNA"/>
</dbReference>
<accession>A0A3F2RCK7</accession>
<sequence length="315" mass="35880">MLRCLGSLRGAANSQQVIGRVKHFSSDSSPGIFESTRGYVNRCIQRTDQMERYREHSVFPPENSWLHNYLLYAQLQLPAKTEIDAVEFLNGARFACEQVMTNLYSAEFLDYAGAISKATEGAETVSKPPVAEEMEAMFEPMFYHYQLLRHAARLRLRYSHIEFQKLDFTGVYLSGVKCQRLTVADLKREQTTGAVIGESVTGLQLKLRDEKNRAEVNAWDVLGELSSVGKKVEKKLAVNPEDETTKVERLQLKALFNIEQSVETISVDNVKHVVTESQVACRMRFVSFVTEPEDVDWRIDRMNQTGRVLSRTAKE</sequence>
<dbReference type="Proteomes" id="UP000277300">
    <property type="component" value="Unassembled WGS sequence"/>
</dbReference>
<dbReference type="AlphaFoldDB" id="A0A3F2RCK7"/>
<evidence type="ECO:0000313" key="3">
    <source>
        <dbReference type="Proteomes" id="UP000277300"/>
    </source>
</evidence>
<protein>
    <submittedName>
        <fullName evidence="2">Uncharacterized protein</fullName>
    </submittedName>
</protein>
<evidence type="ECO:0000313" key="2">
    <source>
        <dbReference type="EMBL" id="RLN51477.1"/>
    </source>
</evidence>
<evidence type="ECO:0000313" key="1">
    <source>
        <dbReference type="EMBL" id="RLN48111.1"/>
    </source>
</evidence>
<dbReference type="OrthoDB" id="106538at2759"/>